<dbReference type="OrthoDB" id="166822at2759"/>
<dbReference type="EMBL" id="JNBR01001837">
    <property type="protein sequence ID" value="OQR84750.1"/>
    <property type="molecule type" value="Genomic_DNA"/>
</dbReference>
<evidence type="ECO:0008006" key="4">
    <source>
        <dbReference type="Google" id="ProtNLM"/>
    </source>
</evidence>
<keyword evidence="1" id="KW-0472">Membrane</keyword>
<feature type="transmembrane region" description="Helical" evidence="1">
    <location>
        <begin position="94"/>
        <end position="111"/>
    </location>
</feature>
<feature type="transmembrane region" description="Helical" evidence="1">
    <location>
        <begin position="68"/>
        <end position="88"/>
    </location>
</feature>
<evidence type="ECO:0000313" key="3">
    <source>
        <dbReference type="Proteomes" id="UP000243579"/>
    </source>
</evidence>
<sequence length="171" mass="18085">MTPASSRVFLRQPVDVGSIDANGLVVGKWHATLYQCMDNAIVPNCLVATCCPCLSLAQTMHRMGFHSFIGTLLVHGTCVGGGLVSISLIEFDTAFIATAVAFALLAAAFVARGRRLVRRSLCIPGNAIDDCIVSVCCSCCGLAQMATQARTYNATVCDVSPKDRLPGYHAT</sequence>
<dbReference type="Proteomes" id="UP000243579">
    <property type="component" value="Unassembled WGS sequence"/>
</dbReference>
<keyword evidence="1" id="KW-0812">Transmembrane</keyword>
<reference evidence="2 3" key="1">
    <citation type="journal article" date="2014" name="Genome Biol. Evol.">
        <title>The secreted proteins of Achlya hypogyna and Thraustotheca clavata identify the ancestral oomycete secretome and reveal gene acquisitions by horizontal gene transfer.</title>
        <authorList>
            <person name="Misner I."/>
            <person name="Blouin N."/>
            <person name="Leonard G."/>
            <person name="Richards T.A."/>
            <person name="Lane C.E."/>
        </authorList>
    </citation>
    <scope>NUCLEOTIDE SEQUENCE [LARGE SCALE GENOMIC DNA]</scope>
    <source>
        <strain evidence="2 3">ATCC 48635</strain>
    </source>
</reference>
<name>A0A1V9YGD2_ACHHY</name>
<dbReference type="InterPro" id="IPR006461">
    <property type="entry name" value="PLAC_motif_containing"/>
</dbReference>
<dbReference type="NCBIfam" id="TIGR01571">
    <property type="entry name" value="A_thal_Cys_rich"/>
    <property type="match status" value="1"/>
</dbReference>
<keyword evidence="1" id="KW-1133">Transmembrane helix</keyword>
<dbReference type="STRING" id="1202772.A0A1V9YGD2"/>
<accession>A0A1V9YGD2</accession>
<organism evidence="2 3">
    <name type="scientific">Achlya hypogyna</name>
    <name type="common">Oomycete</name>
    <name type="synonym">Protoachlya hypogyna</name>
    <dbReference type="NCBI Taxonomy" id="1202772"/>
    <lineage>
        <taxon>Eukaryota</taxon>
        <taxon>Sar</taxon>
        <taxon>Stramenopiles</taxon>
        <taxon>Oomycota</taxon>
        <taxon>Saprolegniomycetes</taxon>
        <taxon>Saprolegniales</taxon>
        <taxon>Achlyaceae</taxon>
        <taxon>Achlya</taxon>
    </lineage>
</organism>
<dbReference type="PANTHER" id="PTHR15907">
    <property type="entry name" value="DUF614 FAMILY PROTEIN-RELATED"/>
    <property type="match status" value="1"/>
</dbReference>
<keyword evidence="3" id="KW-1185">Reference proteome</keyword>
<gene>
    <name evidence="2" type="ORF">ACHHYP_13000</name>
</gene>
<proteinExistence type="predicted"/>
<evidence type="ECO:0000256" key="1">
    <source>
        <dbReference type="SAM" id="Phobius"/>
    </source>
</evidence>
<protein>
    <recommendedName>
        <fullName evidence="4">PLAC8 family protein</fullName>
    </recommendedName>
</protein>
<dbReference type="Pfam" id="PF04749">
    <property type="entry name" value="PLAC8"/>
    <property type="match status" value="1"/>
</dbReference>
<dbReference type="AlphaFoldDB" id="A0A1V9YGD2"/>
<evidence type="ECO:0000313" key="2">
    <source>
        <dbReference type="EMBL" id="OQR84750.1"/>
    </source>
</evidence>
<comment type="caution">
    <text evidence="2">The sequence shown here is derived from an EMBL/GenBank/DDBJ whole genome shotgun (WGS) entry which is preliminary data.</text>
</comment>